<proteinExistence type="predicted"/>
<evidence type="ECO:0000313" key="2">
    <source>
        <dbReference type="Proteomes" id="UP000828390"/>
    </source>
</evidence>
<protein>
    <submittedName>
        <fullName evidence="1">Uncharacterized protein</fullName>
    </submittedName>
</protein>
<dbReference type="Proteomes" id="UP000828390">
    <property type="component" value="Unassembled WGS sequence"/>
</dbReference>
<dbReference type="AlphaFoldDB" id="A0A9D4MNM7"/>
<accession>A0A9D4MNM7</accession>
<name>A0A9D4MNM7_DREPO</name>
<sequence>MRFSKLKHFLFILCLKKNVGPGLLCLIAATPLTSTVATAAVAAAAAAASAIAAAAATTTTT</sequence>
<dbReference type="EMBL" id="JAIWYP010000001">
    <property type="protein sequence ID" value="KAH3880578.1"/>
    <property type="molecule type" value="Genomic_DNA"/>
</dbReference>
<comment type="caution">
    <text evidence="1">The sequence shown here is derived from an EMBL/GenBank/DDBJ whole genome shotgun (WGS) entry which is preliminary data.</text>
</comment>
<evidence type="ECO:0000313" key="1">
    <source>
        <dbReference type="EMBL" id="KAH3880578.1"/>
    </source>
</evidence>
<keyword evidence="2" id="KW-1185">Reference proteome</keyword>
<organism evidence="1 2">
    <name type="scientific">Dreissena polymorpha</name>
    <name type="common">Zebra mussel</name>
    <name type="synonym">Mytilus polymorpha</name>
    <dbReference type="NCBI Taxonomy" id="45954"/>
    <lineage>
        <taxon>Eukaryota</taxon>
        <taxon>Metazoa</taxon>
        <taxon>Spiralia</taxon>
        <taxon>Lophotrochozoa</taxon>
        <taxon>Mollusca</taxon>
        <taxon>Bivalvia</taxon>
        <taxon>Autobranchia</taxon>
        <taxon>Heteroconchia</taxon>
        <taxon>Euheterodonta</taxon>
        <taxon>Imparidentia</taxon>
        <taxon>Neoheterodontei</taxon>
        <taxon>Myida</taxon>
        <taxon>Dreissenoidea</taxon>
        <taxon>Dreissenidae</taxon>
        <taxon>Dreissena</taxon>
    </lineage>
</organism>
<reference evidence="1" key="2">
    <citation type="submission" date="2020-11" db="EMBL/GenBank/DDBJ databases">
        <authorList>
            <person name="McCartney M.A."/>
            <person name="Auch B."/>
            <person name="Kono T."/>
            <person name="Mallez S."/>
            <person name="Becker A."/>
            <person name="Gohl D.M."/>
            <person name="Silverstein K.A.T."/>
            <person name="Koren S."/>
            <person name="Bechman K.B."/>
            <person name="Herman A."/>
            <person name="Abrahante J.E."/>
            <person name="Garbe J."/>
        </authorList>
    </citation>
    <scope>NUCLEOTIDE SEQUENCE</scope>
    <source>
        <strain evidence="1">Duluth1</strain>
        <tissue evidence="1">Whole animal</tissue>
    </source>
</reference>
<reference evidence="1" key="1">
    <citation type="journal article" date="2019" name="bioRxiv">
        <title>The Genome of the Zebra Mussel, Dreissena polymorpha: A Resource for Invasive Species Research.</title>
        <authorList>
            <person name="McCartney M.A."/>
            <person name="Auch B."/>
            <person name="Kono T."/>
            <person name="Mallez S."/>
            <person name="Zhang Y."/>
            <person name="Obille A."/>
            <person name="Becker A."/>
            <person name="Abrahante J.E."/>
            <person name="Garbe J."/>
            <person name="Badalamenti J.P."/>
            <person name="Herman A."/>
            <person name="Mangelson H."/>
            <person name="Liachko I."/>
            <person name="Sullivan S."/>
            <person name="Sone E.D."/>
            <person name="Koren S."/>
            <person name="Silverstein K.A.T."/>
            <person name="Beckman K.B."/>
            <person name="Gohl D.M."/>
        </authorList>
    </citation>
    <scope>NUCLEOTIDE SEQUENCE</scope>
    <source>
        <strain evidence="1">Duluth1</strain>
        <tissue evidence="1">Whole animal</tissue>
    </source>
</reference>
<gene>
    <name evidence="1" type="ORF">DPMN_004495</name>
</gene>